<comment type="similarity">
    <text evidence="2">Belongs to the membrane-bound acyltransferase family.</text>
</comment>
<evidence type="ECO:0000256" key="5">
    <source>
        <dbReference type="ARBA" id="ARBA00022692"/>
    </source>
</evidence>
<keyword evidence="3" id="KW-1003">Cell membrane</keyword>
<dbReference type="PANTHER" id="PTHR13285">
    <property type="entry name" value="ACYLTRANSFERASE"/>
    <property type="match status" value="1"/>
</dbReference>
<feature type="transmembrane region" description="Helical" evidence="9">
    <location>
        <begin position="355"/>
        <end position="373"/>
    </location>
</feature>
<feature type="transmembrane region" description="Helical" evidence="9">
    <location>
        <begin position="6"/>
        <end position="23"/>
    </location>
</feature>
<dbReference type="EMBL" id="UOFL01000049">
    <property type="protein sequence ID" value="VAW73826.1"/>
    <property type="molecule type" value="Genomic_DNA"/>
</dbReference>
<name>A0A3B0YZI1_9ZZZZ</name>
<feature type="transmembrane region" description="Helical" evidence="9">
    <location>
        <begin position="410"/>
        <end position="431"/>
    </location>
</feature>
<feature type="transmembrane region" description="Helical" evidence="9">
    <location>
        <begin position="180"/>
        <end position="198"/>
    </location>
</feature>
<feature type="transmembrane region" description="Helical" evidence="9">
    <location>
        <begin position="35"/>
        <end position="64"/>
    </location>
</feature>
<evidence type="ECO:0000256" key="4">
    <source>
        <dbReference type="ARBA" id="ARBA00022679"/>
    </source>
</evidence>
<dbReference type="Pfam" id="PF03062">
    <property type="entry name" value="MBOAT"/>
    <property type="match status" value="1"/>
</dbReference>
<protein>
    <submittedName>
        <fullName evidence="10">Probable poly(Beta-D-mannuronate) O-acetylase</fullName>
        <ecNumber evidence="10">2.3.1.-</ecNumber>
    </submittedName>
</protein>
<evidence type="ECO:0000256" key="8">
    <source>
        <dbReference type="ARBA" id="ARBA00023315"/>
    </source>
</evidence>
<keyword evidence="8 10" id="KW-0012">Acyltransferase</keyword>
<organism evidence="10">
    <name type="scientific">hydrothermal vent metagenome</name>
    <dbReference type="NCBI Taxonomy" id="652676"/>
    <lineage>
        <taxon>unclassified sequences</taxon>
        <taxon>metagenomes</taxon>
        <taxon>ecological metagenomes</taxon>
    </lineage>
</organism>
<keyword evidence="6 9" id="KW-1133">Transmembrane helix</keyword>
<dbReference type="InterPro" id="IPR028362">
    <property type="entry name" value="AlgI"/>
</dbReference>
<accession>A0A3B0YZI1</accession>
<proteinExistence type="inferred from homology"/>
<dbReference type="PIRSF" id="PIRSF016636">
    <property type="entry name" value="AlgI_DltB"/>
    <property type="match status" value="1"/>
</dbReference>
<feature type="transmembrane region" description="Helical" evidence="9">
    <location>
        <begin position="146"/>
        <end position="168"/>
    </location>
</feature>
<sequence>MLFNSFIFIFVFLPITLIGYHQLLKTQNDKSRYGFLIIASVFFYGYWDIRFVPLLLISITVNYYIAKTLISNPNKTLLTTGVCFNLLLIGYFKYADFFSTTTAPILSNSTIEIILPLGISFFTFQQIAYLIDAHQGIVKTHDPYEYFLFVTFFPQLIAGPIVHHHQLIPQFRRQDKFSQLWNSPLFTQGLILLIIGLFKKVVMADNLSTYVDPVFNDVTNVTFLEAWTAAIAYTLQLYFDFCGYSEMAMGIALMFGILLPLNFNSPYKAISIIDFWHRWHITLGIFFKEYVYIPLGGNQQGLMRLLFTLMLTMFLVGLWHGAGWTFIIWGLLHGCYLSVNHLWRSTRWSLPKKLSWWITFMSVVIAWVIFRAHNLSDAGILLTKMLGADGVQLPPLFQILTGSFINEVNIAHSSLINGFEIMLMVLIMLFLTRTPNIHQYLECFRPTQINKILFSMLAGIAVFSLNSPTAFLYHQF</sequence>
<evidence type="ECO:0000256" key="7">
    <source>
        <dbReference type="ARBA" id="ARBA00023136"/>
    </source>
</evidence>
<dbReference type="AlphaFoldDB" id="A0A3B0YZI1"/>
<dbReference type="EC" id="2.3.1.-" evidence="10"/>
<dbReference type="GO" id="GO:0016746">
    <property type="term" value="F:acyltransferase activity"/>
    <property type="evidence" value="ECO:0007669"/>
    <property type="project" value="UniProtKB-KW"/>
</dbReference>
<feature type="transmembrane region" description="Helical" evidence="9">
    <location>
        <begin position="113"/>
        <end position="131"/>
    </location>
</feature>
<feature type="transmembrane region" description="Helical" evidence="9">
    <location>
        <begin position="452"/>
        <end position="473"/>
    </location>
</feature>
<dbReference type="GO" id="GO:0005886">
    <property type="term" value="C:plasma membrane"/>
    <property type="evidence" value="ECO:0007669"/>
    <property type="project" value="UniProtKB-SubCell"/>
</dbReference>
<gene>
    <name evidence="10" type="ORF">MNBD_GAMMA12-3697</name>
</gene>
<keyword evidence="7 9" id="KW-0472">Membrane</keyword>
<dbReference type="InterPro" id="IPR024194">
    <property type="entry name" value="Ac/AlaTfrase_AlgI/DltB"/>
</dbReference>
<evidence type="ECO:0000256" key="6">
    <source>
        <dbReference type="ARBA" id="ARBA00022989"/>
    </source>
</evidence>
<evidence type="ECO:0000256" key="1">
    <source>
        <dbReference type="ARBA" id="ARBA00004651"/>
    </source>
</evidence>
<dbReference type="InterPro" id="IPR051085">
    <property type="entry name" value="MB_O-acyltransferase"/>
</dbReference>
<comment type="subcellular location">
    <subcellularLocation>
        <location evidence="1">Cell membrane</location>
        <topology evidence="1">Multi-pass membrane protein</topology>
    </subcellularLocation>
</comment>
<feature type="transmembrane region" description="Helical" evidence="9">
    <location>
        <begin position="247"/>
        <end position="263"/>
    </location>
</feature>
<dbReference type="GO" id="GO:0042121">
    <property type="term" value="P:alginic acid biosynthetic process"/>
    <property type="evidence" value="ECO:0007669"/>
    <property type="project" value="InterPro"/>
</dbReference>
<evidence type="ECO:0000256" key="3">
    <source>
        <dbReference type="ARBA" id="ARBA00022475"/>
    </source>
</evidence>
<evidence type="ECO:0000256" key="2">
    <source>
        <dbReference type="ARBA" id="ARBA00010323"/>
    </source>
</evidence>
<keyword evidence="4 10" id="KW-0808">Transferase</keyword>
<evidence type="ECO:0000256" key="9">
    <source>
        <dbReference type="SAM" id="Phobius"/>
    </source>
</evidence>
<dbReference type="PIRSF" id="PIRSF500217">
    <property type="entry name" value="AlgI"/>
    <property type="match status" value="1"/>
</dbReference>
<feature type="transmembrane region" description="Helical" evidence="9">
    <location>
        <begin position="76"/>
        <end position="92"/>
    </location>
</feature>
<keyword evidence="5 9" id="KW-0812">Transmembrane</keyword>
<evidence type="ECO:0000313" key="10">
    <source>
        <dbReference type="EMBL" id="VAW73826.1"/>
    </source>
</evidence>
<dbReference type="PANTHER" id="PTHR13285:SF23">
    <property type="entry name" value="TEICHOIC ACID D-ALANYLTRANSFERASE"/>
    <property type="match status" value="1"/>
</dbReference>
<dbReference type="InterPro" id="IPR004299">
    <property type="entry name" value="MBOAT_fam"/>
</dbReference>
<reference evidence="10" key="1">
    <citation type="submission" date="2018-06" db="EMBL/GenBank/DDBJ databases">
        <authorList>
            <person name="Zhirakovskaya E."/>
        </authorList>
    </citation>
    <scope>NUCLEOTIDE SEQUENCE</scope>
</reference>